<accession>A0ABN1WYC7</accession>
<name>A0ABN1WYC7_9ACTN</name>
<dbReference type="Proteomes" id="UP001500037">
    <property type="component" value="Unassembled WGS sequence"/>
</dbReference>
<dbReference type="Pfam" id="PF00903">
    <property type="entry name" value="Glyoxalase"/>
    <property type="match status" value="1"/>
</dbReference>
<evidence type="ECO:0000259" key="2">
    <source>
        <dbReference type="PROSITE" id="PS51819"/>
    </source>
</evidence>
<organism evidence="3 4">
    <name type="scientific">Kitasatospora nipponensis</name>
    <dbReference type="NCBI Taxonomy" id="258049"/>
    <lineage>
        <taxon>Bacteria</taxon>
        <taxon>Bacillati</taxon>
        <taxon>Actinomycetota</taxon>
        <taxon>Actinomycetes</taxon>
        <taxon>Kitasatosporales</taxon>
        <taxon>Streptomycetaceae</taxon>
        <taxon>Kitasatospora</taxon>
    </lineage>
</organism>
<dbReference type="RefSeq" id="WP_344445934.1">
    <property type="nucleotide sequence ID" value="NZ_BAAALF010000198.1"/>
</dbReference>
<comment type="caution">
    <text evidence="3">The sequence shown here is derived from an EMBL/GenBank/DDBJ whole genome shotgun (WGS) entry which is preliminary data.</text>
</comment>
<dbReference type="EMBL" id="BAAALF010000198">
    <property type="protein sequence ID" value="GAA1269132.1"/>
    <property type="molecule type" value="Genomic_DNA"/>
</dbReference>
<feature type="region of interest" description="Disordered" evidence="1">
    <location>
        <begin position="1"/>
        <end position="20"/>
    </location>
</feature>
<evidence type="ECO:0000313" key="3">
    <source>
        <dbReference type="EMBL" id="GAA1269132.1"/>
    </source>
</evidence>
<sequence>MADTTAADTAATDTTAAPPPQVWPCLRARDARALIRFLVTAFGFEETAVYGEGDVVHHAELSWPAGGGVMLGSVREPAPDAEDAGEDWSLPPGSFGAYVVTDEPDALHDRAKAAGAEITSAPHDTDYGSRDFAARDPEGNRWSFGTYRGEPRRTPS</sequence>
<dbReference type="SUPFAM" id="SSF54593">
    <property type="entry name" value="Glyoxalase/Bleomycin resistance protein/Dihydroxybiphenyl dioxygenase"/>
    <property type="match status" value="1"/>
</dbReference>
<protein>
    <submittedName>
        <fullName evidence="3">VOC family protein</fullName>
    </submittedName>
</protein>
<dbReference type="PANTHER" id="PTHR34109:SF1">
    <property type="entry name" value="VOC DOMAIN-CONTAINING PROTEIN"/>
    <property type="match status" value="1"/>
</dbReference>
<evidence type="ECO:0000313" key="4">
    <source>
        <dbReference type="Proteomes" id="UP001500037"/>
    </source>
</evidence>
<feature type="compositionally biased region" description="Basic and acidic residues" evidence="1">
    <location>
        <begin position="123"/>
        <end position="139"/>
    </location>
</feature>
<dbReference type="InterPro" id="IPR029068">
    <property type="entry name" value="Glyas_Bleomycin-R_OHBP_Dase"/>
</dbReference>
<feature type="compositionally biased region" description="Low complexity" evidence="1">
    <location>
        <begin position="1"/>
        <end position="16"/>
    </location>
</feature>
<dbReference type="InterPro" id="IPR037523">
    <property type="entry name" value="VOC_core"/>
</dbReference>
<reference evidence="3 4" key="1">
    <citation type="journal article" date="2019" name="Int. J. Syst. Evol. Microbiol.">
        <title>The Global Catalogue of Microorganisms (GCM) 10K type strain sequencing project: providing services to taxonomists for standard genome sequencing and annotation.</title>
        <authorList>
            <consortium name="The Broad Institute Genomics Platform"/>
            <consortium name="The Broad Institute Genome Sequencing Center for Infectious Disease"/>
            <person name="Wu L."/>
            <person name="Ma J."/>
        </authorList>
    </citation>
    <scope>NUCLEOTIDE SEQUENCE [LARGE SCALE GENOMIC DNA]</scope>
    <source>
        <strain evidence="3 4">JCM 13004</strain>
    </source>
</reference>
<dbReference type="Gene3D" id="3.30.720.120">
    <property type="match status" value="1"/>
</dbReference>
<dbReference type="PANTHER" id="PTHR34109">
    <property type="entry name" value="BNAUNNG04460D PROTEIN-RELATED"/>
    <property type="match status" value="1"/>
</dbReference>
<evidence type="ECO:0000256" key="1">
    <source>
        <dbReference type="SAM" id="MobiDB-lite"/>
    </source>
</evidence>
<feature type="region of interest" description="Disordered" evidence="1">
    <location>
        <begin position="115"/>
        <end position="156"/>
    </location>
</feature>
<gene>
    <name evidence="3" type="ORF">GCM10009665_67080</name>
</gene>
<feature type="domain" description="VOC" evidence="2">
    <location>
        <begin position="18"/>
        <end position="147"/>
    </location>
</feature>
<dbReference type="Gene3D" id="3.30.720.110">
    <property type="match status" value="1"/>
</dbReference>
<dbReference type="InterPro" id="IPR004360">
    <property type="entry name" value="Glyas_Fos-R_dOase_dom"/>
</dbReference>
<keyword evidence="4" id="KW-1185">Reference proteome</keyword>
<proteinExistence type="predicted"/>
<dbReference type="PROSITE" id="PS51819">
    <property type="entry name" value="VOC"/>
    <property type="match status" value="1"/>
</dbReference>